<protein>
    <submittedName>
        <fullName evidence="1">Uncharacterized protein</fullName>
    </submittedName>
</protein>
<sequence>METQPFSEFSPNALHTGGGGIALGAALLKQHHGRRKGVLCSRYVDSFLRCPTPCWLYLYSAAMWTWSSDVYGVSPLGLPSGILMTNGTMYTHH</sequence>
<dbReference type="EMBL" id="JAINUF010000017">
    <property type="protein sequence ID" value="KAJ8338640.1"/>
    <property type="molecule type" value="Genomic_DNA"/>
</dbReference>
<gene>
    <name evidence="1" type="ORF">SKAU_G00354260</name>
</gene>
<evidence type="ECO:0000313" key="2">
    <source>
        <dbReference type="Proteomes" id="UP001152622"/>
    </source>
</evidence>
<keyword evidence="2" id="KW-1185">Reference proteome</keyword>
<accession>A0A9Q1IFG7</accession>
<reference evidence="1" key="1">
    <citation type="journal article" date="2023" name="Science">
        <title>Genome structures resolve the early diversification of teleost fishes.</title>
        <authorList>
            <person name="Parey E."/>
            <person name="Louis A."/>
            <person name="Montfort J."/>
            <person name="Bouchez O."/>
            <person name="Roques C."/>
            <person name="Iampietro C."/>
            <person name="Lluch J."/>
            <person name="Castinel A."/>
            <person name="Donnadieu C."/>
            <person name="Desvignes T."/>
            <person name="Floi Bucao C."/>
            <person name="Jouanno E."/>
            <person name="Wen M."/>
            <person name="Mejri S."/>
            <person name="Dirks R."/>
            <person name="Jansen H."/>
            <person name="Henkel C."/>
            <person name="Chen W.J."/>
            <person name="Zahm M."/>
            <person name="Cabau C."/>
            <person name="Klopp C."/>
            <person name="Thompson A.W."/>
            <person name="Robinson-Rechavi M."/>
            <person name="Braasch I."/>
            <person name="Lecointre G."/>
            <person name="Bobe J."/>
            <person name="Postlethwait J.H."/>
            <person name="Berthelot C."/>
            <person name="Roest Crollius H."/>
            <person name="Guiguen Y."/>
        </authorList>
    </citation>
    <scope>NUCLEOTIDE SEQUENCE</scope>
    <source>
        <strain evidence="1">WJC10195</strain>
    </source>
</reference>
<name>A0A9Q1IFG7_SYNKA</name>
<dbReference type="Proteomes" id="UP001152622">
    <property type="component" value="Chromosome 17"/>
</dbReference>
<proteinExistence type="predicted"/>
<evidence type="ECO:0000313" key="1">
    <source>
        <dbReference type="EMBL" id="KAJ8338640.1"/>
    </source>
</evidence>
<comment type="caution">
    <text evidence="1">The sequence shown here is derived from an EMBL/GenBank/DDBJ whole genome shotgun (WGS) entry which is preliminary data.</text>
</comment>
<organism evidence="1 2">
    <name type="scientific">Synaphobranchus kaupii</name>
    <name type="common">Kaup's arrowtooth eel</name>
    <dbReference type="NCBI Taxonomy" id="118154"/>
    <lineage>
        <taxon>Eukaryota</taxon>
        <taxon>Metazoa</taxon>
        <taxon>Chordata</taxon>
        <taxon>Craniata</taxon>
        <taxon>Vertebrata</taxon>
        <taxon>Euteleostomi</taxon>
        <taxon>Actinopterygii</taxon>
        <taxon>Neopterygii</taxon>
        <taxon>Teleostei</taxon>
        <taxon>Anguilliformes</taxon>
        <taxon>Synaphobranchidae</taxon>
        <taxon>Synaphobranchus</taxon>
    </lineage>
</organism>
<dbReference type="AlphaFoldDB" id="A0A9Q1IFG7"/>